<dbReference type="PANTHER" id="PTHR43272:SF33">
    <property type="entry name" value="AMP-BINDING DOMAIN-CONTAINING PROTEIN-RELATED"/>
    <property type="match status" value="1"/>
</dbReference>
<dbReference type="GO" id="GO:0005783">
    <property type="term" value="C:endoplasmic reticulum"/>
    <property type="evidence" value="ECO:0007669"/>
    <property type="project" value="TreeGrafter"/>
</dbReference>
<dbReference type="SUPFAM" id="SSF56801">
    <property type="entry name" value="Acetyl-CoA synthetase-like"/>
    <property type="match status" value="1"/>
</dbReference>
<organism evidence="4 5">
    <name type="scientific">Babesia microti (strain RI)</name>
    <dbReference type="NCBI Taxonomy" id="1133968"/>
    <lineage>
        <taxon>Eukaryota</taxon>
        <taxon>Sar</taxon>
        <taxon>Alveolata</taxon>
        <taxon>Apicomplexa</taxon>
        <taxon>Aconoidasida</taxon>
        <taxon>Piroplasmida</taxon>
        <taxon>Babesiidae</taxon>
        <taxon>Babesia</taxon>
    </lineage>
</organism>
<dbReference type="Proteomes" id="UP000002899">
    <property type="component" value="Chromosome I"/>
</dbReference>
<dbReference type="KEGG" id="bmic:BMR1_01G02785"/>
<keyword evidence="1" id="KW-0547">Nucleotide-binding</keyword>
<protein>
    <submittedName>
        <fullName evidence="4">Long-chain acyl-CoA synthetase</fullName>
        <ecNumber evidence="4">6.2.1.3</ecNumber>
    </submittedName>
</protein>
<dbReference type="RefSeq" id="XP_021337516.1">
    <property type="nucleotide sequence ID" value="XM_021482927.1"/>
</dbReference>
<name>A0A1N6LX22_BABMR</name>
<evidence type="ECO:0000256" key="2">
    <source>
        <dbReference type="ARBA" id="ARBA00022840"/>
    </source>
</evidence>
<dbReference type="EC" id="6.2.1.3" evidence="4"/>
<keyword evidence="2" id="KW-0067">ATP-binding</keyword>
<evidence type="ECO:0000256" key="1">
    <source>
        <dbReference type="ARBA" id="ARBA00022741"/>
    </source>
</evidence>
<evidence type="ECO:0000259" key="3">
    <source>
        <dbReference type="Pfam" id="PF00501"/>
    </source>
</evidence>
<dbReference type="Gene3D" id="3.40.50.12780">
    <property type="entry name" value="N-terminal domain of ligase-like"/>
    <property type="match status" value="1"/>
</dbReference>
<dbReference type="GeneID" id="24423629"/>
<dbReference type="PANTHER" id="PTHR43272">
    <property type="entry name" value="LONG-CHAIN-FATTY-ACID--COA LIGASE"/>
    <property type="match status" value="1"/>
</dbReference>
<dbReference type="InterPro" id="IPR000873">
    <property type="entry name" value="AMP-dep_synth/lig_dom"/>
</dbReference>
<keyword evidence="4" id="KW-0436">Ligase</keyword>
<reference evidence="4 5" key="3">
    <citation type="journal article" date="2016" name="Sci. Rep.">
        <title>Genome-wide diversity and gene expression profiling of Babesia microti isolates identify polymorphic genes that mediate host-pathogen interactions.</title>
        <authorList>
            <person name="Silva J.C."/>
            <person name="Cornillot E."/>
            <person name="McCracken C."/>
            <person name="Usmani-Brown S."/>
            <person name="Dwivedi A."/>
            <person name="Ifeonu O.O."/>
            <person name="Crabtree J."/>
            <person name="Gotia H.T."/>
            <person name="Virji A.Z."/>
            <person name="Reynes C."/>
            <person name="Colinge J."/>
            <person name="Kumar V."/>
            <person name="Lawres L."/>
            <person name="Pazzi J.E."/>
            <person name="Pablo J.V."/>
            <person name="Hung C."/>
            <person name="Brancato J."/>
            <person name="Kumari P."/>
            <person name="Orvis J."/>
            <person name="Tretina K."/>
            <person name="Chibucos M."/>
            <person name="Ott S."/>
            <person name="Sadzewicz L."/>
            <person name="Sengamalay N."/>
            <person name="Shetty A.C."/>
            <person name="Su Q."/>
            <person name="Tallon L."/>
            <person name="Fraser C.M."/>
            <person name="Frutos R."/>
            <person name="Molina D.M."/>
            <person name="Krause P.J."/>
            <person name="Ben Mamoun C."/>
        </authorList>
    </citation>
    <scope>NUCLEOTIDE SEQUENCE [LARGE SCALE GENOMIC DNA]</scope>
    <source>
        <strain evidence="4 5">RI</strain>
    </source>
</reference>
<dbReference type="GO" id="GO:0016020">
    <property type="term" value="C:membrane"/>
    <property type="evidence" value="ECO:0007669"/>
    <property type="project" value="TreeGrafter"/>
</dbReference>
<reference evidence="4 5" key="1">
    <citation type="journal article" date="2012" name="Nucleic Acids Res.">
        <title>Sequencing of the smallest Apicomplexan genome from the human pathogen Babesia microti.</title>
        <authorList>
            <person name="Cornillot E."/>
            <person name="Hadj-Kaddour K."/>
            <person name="Dassouli A."/>
            <person name="Noel B."/>
            <person name="Ranwez V."/>
            <person name="Vacherie B."/>
            <person name="Augagneur Y."/>
            <person name="Bres V."/>
            <person name="Duclos A."/>
            <person name="Randazzo S."/>
            <person name="Carcy B."/>
            <person name="Debierre-Grockiego F."/>
            <person name="Delbecq S."/>
            <person name="Moubri-Menage K."/>
            <person name="Shams-Eldin H."/>
            <person name="Usmani-Brown S."/>
            <person name="Bringaud F."/>
            <person name="Wincker P."/>
            <person name="Vivares C.P."/>
            <person name="Schwarz R.T."/>
            <person name="Schetters T.P."/>
            <person name="Krause P.J."/>
            <person name="Gorenflot A."/>
            <person name="Berry V."/>
            <person name="Barbe V."/>
            <person name="Ben Mamoun C."/>
        </authorList>
    </citation>
    <scope>NUCLEOTIDE SEQUENCE [LARGE SCALE GENOMIC DNA]</scope>
    <source>
        <strain evidence="4 5">RI</strain>
    </source>
</reference>
<evidence type="ECO:0000313" key="5">
    <source>
        <dbReference type="Proteomes" id="UP000002899"/>
    </source>
</evidence>
<dbReference type="Pfam" id="PF00501">
    <property type="entry name" value="AMP-binding"/>
    <property type="match status" value="1"/>
</dbReference>
<dbReference type="InterPro" id="IPR042099">
    <property type="entry name" value="ANL_N_sf"/>
</dbReference>
<evidence type="ECO:0000313" key="4">
    <source>
        <dbReference type="EMBL" id="SIO73416.1"/>
    </source>
</evidence>
<dbReference type="OrthoDB" id="1700726at2759"/>
<dbReference type="EMBL" id="FO082871">
    <property type="protein sequence ID" value="SIO73416.1"/>
    <property type="molecule type" value="Genomic_DNA"/>
</dbReference>
<dbReference type="AlphaFoldDB" id="A0A1N6LX22"/>
<dbReference type="GO" id="GO:0005524">
    <property type="term" value="F:ATP binding"/>
    <property type="evidence" value="ECO:0007669"/>
    <property type="project" value="UniProtKB-KW"/>
</dbReference>
<accession>A0A1N6LX22</accession>
<proteinExistence type="predicted"/>
<dbReference type="InterPro" id="IPR020845">
    <property type="entry name" value="AMP-binding_CS"/>
</dbReference>
<feature type="domain" description="AMP-dependent synthetase/ligase" evidence="3">
    <location>
        <begin position="76"/>
        <end position="513"/>
    </location>
</feature>
<reference evidence="4 5" key="2">
    <citation type="journal article" date="2013" name="PLoS ONE">
        <title>Whole genome mapping and re-organization of the nuclear and mitochondrial genomes of Babesia microti isolates.</title>
        <authorList>
            <person name="Cornillot E."/>
            <person name="Dassouli A."/>
            <person name="Garg A."/>
            <person name="Pachikara N."/>
            <person name="Randazzo S."/>
            <person name="Depoix D."/>
            <person name="Carcy B."/>
            <person name="Delbecq S."/>
            <person name="Frutos R."/>
            <person name="Silva J.C."/>
            <person name="Sutton R."/>
            <person name="Krause P.J."/>
            <person name="Mamoun C.B."/>
        </authorList>
    </citation>
    <scope>NUCLEOTIDE SEQUENCE [LARGE SCALE GENOMIC DNA]</scope>
    <source>
        <strain evidence="4 5">RI</strain>
    </source>
</reference>
<sequence length="695" mass="79518">MSHYVINFEDITKRINTFDNAKWPGFYSKEIEKPKRNDETGIYTAVNLCGEVILNTKLLPESIITCFDILEYAMTKWPDYPFLGYRKAEVGLNGTVKLGEYLWYSYKDVHRMTVIFGSALLSYDGGIEDTVIDDCDYVKSAKFVGILAKNSPKWLIIDYACSGYKLVSVPLYETLGIQSILHIANQTKMKILCTDSSKLQLIYENQEHLIHLKLIITLDDISKDDENCVKKLKFKVITFDTLIKMYEHKMSDPFRSTPKDLATIVYTSGTTGVPKGAVFTHETFVDHLKRYLSVGNRLKLHMGVRTLSFLPLAHVYQRFIEHAIVSFRCQIGYFSGDVKSLMGDIYALKPTFLVGVPRIFNKIHDKISKGISEKSHFAQFLVKKAIEIRAKSFRERICPIKLFFANIILSRITNLFGGKLITMVTGSAPLSSKVSFEIQGMLGAILTEGWGMTENGFTIVRDCMDKDHTVIGGPLGMIQFKLRSLPELNYLVTDNPPRGELFVRGNGIFKCYFRNKVLSAETIDSECWMSTGDVVEITATKAIRIIDRAKSIFKLSQGEYIAPDKLENIYSTVDMVEQIYVHGQPDKSFLVAIIVMLPERLEKWMNENKEKNKAKLDELLETHLLDQLDQVAKSNYFNPLERIKRAYITTEPFTIDNGLITPTFKNIRKNIAMYYKTQIEDMYRSQENYLSTIKF</sequence>
<dbReference type="PROSITE" id="PS00455">
    <property type="entry name" value="AMP_BINDING"/>
    <property type="match status" value="1"/>
</dbReference>
<dbReference type="VEuPathDB" id="PiroplasmaDB:BMR1_01G02785"/>
<keyword evidence="5" id="KW-1185">Reference proteome</keyword>
<dbReference type="GO" id="GO:0004467">
    <property type="term" value="F:long-chain fatty acid-CoA ligase activity"/>
    <property type="evidence" value="ECO:0007669"/>
    <property type="project" value="UniProtKB-EC"/>
</dbReference>
<gene>
    <name evidence="4" type="ORF">BMR1_01G02785</name>
</gene>